<dbReference type="EMBL" id="QVLU01000001">
    <property type="protein sequence ID" value="RGE74545.1"/>
    <property type="molecule type" value="Genomic_DNA"/>
</dbReference>
<dbReference type="OrthoDB" id="3078708at2"/>
<dbReference type="RefSeq" id="WP_102289374.1">
    <property type="nucleotide sequence ID" value="NZ_JBKUNB010000021.1"/>
</dbReference>
<evidence type="ECO:0000313" key="3">
    <source>
        <dbReference type="Proteomes" id="UP000260812"/>
    </source>
</evidence>
<dbReference type="Proteomes" id="UP000260812">
    <property type="component" value="Unassembled WGS sequence"/>
</dbReference>
<sequence>MDFLSREAVVQNLKDAGCCADIIDAFMNCYDQKQEEKELALLEKHRDCLLKRVHREEGRISCLDYLIYQIKRQ</sequence>
<gene>
    <name evidence="2" type="ORF">DWY69_00820</name>
    <name evidence="1" type="ORF">DXC51_07590</name>
</gene>
<keyword evidence="3" id="KW-1185">Reference proteome</keyword>
<dbReference type="EMBL" id="QVLV01000004">
    <property type="protein sequence ID" value="RGE62456.1"/>
    <property type="molecule type" value="Genomic_DNA"/>
</dbReference>
<evidence type="ECO:0000313" key="1">
    <source>
        <dbReference type="EMBL" id="RGE62456.1"/>
    </source>
</evidence>
<reference evidence="1 4" key="1">
    <citation type="submission" date="2018-08" db="EMBL/GenBank/DDBJ databases">
        <title>A genome reference for cultivated species of the human gut microbiota.</title>
        <authorList>
            <person name="Zou Y."/>
            <person name="Xue W."/>
            <person name="Luo G."/>
        </authorList>
    </citation>
    <scope>NUCLEOTIDE SEQUENCE [LARGE SCALE GENOMIC DNA]</scope>
    <source>
        <strain evidence="2 4">AF26-4BH</strain>
        <strain evidence="1">TF05-5AC</strain>
    </source>
</reference>
<protein>
    <submittedName>
        <fullName evidence="1">Uncharacterized protein</fullName>
    </submittedName>
</protein>
<evidence type="ECO:0000313" key="4">
    <source>
        <dbReference type="Proteomes" id="UP000261166"/>
    </source>
</evidence>
<dbReference type="GeneID" id="97986742"/>
<comment type="caution">
    <text evidence="1">The sequence shown here is derived from an EMBL/GenBank/DDBJ whole genome shotgun (WGS) entry which is preliminary data.</text>
</comment>
<name>A0A3E3I7S6_9FIRM</name>
<proteinExistence type="predicted"/>
<organism evidence="1 3">
    <name type="scientific">Eisenbergiella massiliensis</name>
    <dbReference type="NCBI Taxonomy" id="1720294"/>
    <lineage>
        <taxon>Bacteria</taxon>
        <taxon>Bacillati</taxon>
        <taxon>Bacillota</taxon>
        <taxon>Clostridia</taxon>
        <taxon>Lachnospirales</taxon>
        <taxon>Lachnospiraceae</taxon>
        <taxon>Eisenbergiella</taxon>
    </lineage>
</organism>
<dbReference type="Proteomes" id="UP000261166">
    <property type="component" value="Unassembled WGS sequence"/>
</dbReference>
<accession>A0A3E3I7S6</accession>
<dbReference type="AlphaFoldDB" id="A0A3E3I7S6"/>
<evidence type="ECO:0000313" key="2">
    <source>
        <dbReference type="EMBL" id="RGE74545.1"/>
    </source>
</evidence>